<dbReference type="EnsemblPlants" id="Kaladp0515s0130.1.v1.1">
    <property type="protein sequence ID" value="Kaladp0515s0130.1.v1.1"/>
    <property type="gene ID" value="Kaladp0515s0130.v1.1"/>
</dbReference>
<keyword evidence="1" id="KW-0472">Membrane</keyword>
<dbReference type="Proteomes" id="UP000594263">
    <property type="component" value="Unplaced"/>
</dbReference>
<evidence type="ECO:0000313" key="2">
    <source>
        <dbReference type="EnsemblPlants" id="Kaladp0515s0130.1.v1.1"/>
    </source>
</evidence>
<protein>
    <submittedName>
        <fullName evidence="2">Uncharacterized protein</fullName>
    </submittedName>
</protein>
<feature type="transmembrane region" description="Helical" evidence="1">
    <location>
        <begin position="76"/>
        <end position="98"/>
    </location>
</feature>
<keyword evidence="3" id="KW-1185">Reference proteome</keyword>
<organism evidence="2 3">
    <name type="scientific">Kalanchoe fedtschenkoi</name>
    <name type="common">Lavender scallops</name>
    <name type="synonym">South American air plant</name>
    <dbReference type="NCBI Taxonomy" id="63787"/>
    <lineage>
        <taxon>Eukaryota</taxon>
        <taxon>Viridiplantae</taxon>
        <taxon>Streptophyta</taxon>
        <taxon>Embryophyta</taxon>
        <taxon>Tracheophyta</taxon>
        <taxon>Spermatophyta</taxon>
        <taxon>Magnoliopsida</taxon>
        <taxon>eudicotyledons</taxon>
        <taxon>Gunneridae</taxon>
        <taxon>Pentapetalae</taxon>
        <taxon>Saxifragales</taxon>
        <taxon>Crassulaceae</taxon>
        <taxon>Kalanchoe</taxon>
    </lineage>
</organism>
<dbReference type="Gramene" id="Kaladp0515s0130.1.v1.1">
    <property type="protein sequence ID" value="Kaladp0515s0130.1.v1.1"/>
    <property type="gene ID" value="Kaladp0515s0130.v1.1"/>
</dbReference>
<keyword evidence="1" id="KW-0812">Transmembrane</keyword>
<accession>A0A7N0VD61</accession>
<evidence type="ECO:0000313" key="3">
    <source>
        <dbReference type="Proteomes" id="UP000594263"/>
    </source>
</evidence>
<name>A0A7N0VD61_KALFE</name>
<keyword evidence="1" id="KW-1133">Transmembrane helix</keyword>
<feature type="transmembrane region" description="Helical" evidence="1">
    <location>
        <begin position="44"/>
        <end position="64"/>
    </location>
</feature>
<dbReference type="AlphaFoldDB" id="A0A7N0VD61"/>
<evidence type="ECO:0000256" key="1">
    <source>
        <dbReference type="SAM" id="Phobius"/>
    </source>
</evidence>
<proteinExistence type="predicted"/>
<sequence length="116" mass="13373">MRSEKQLVGGEWSNRGWRRRQPLDSELGPLQRIRYDHIVQKRRVLLPYLVLLLRLLRRAAVNMWCSGFGVDFDLRITLLILPTMVLTLTNLDVAVLVTPPSSIDDIMKSETAVRFG</sequence>
<reference evidence="2" key="1">
    <citation type="submission" date="2021-01" db="UniProtKB">
        <authorList>
            <consortium name="EnsemblPlants"/>
        </authorList>
    </citation>
    <scope>IDENTIFICATION</scope>
</reference>